<evidence type="ECO:0000256" key="2">
    <source>
        <dbReference type="ARBA" id="ARBA00004567"/>
    </source>
</evidence>
<dbReference type="InterPro" id="IPR038506">
    <property type="entry name" value="GLE1-like_sf"/>
</dbReference>
<evidence type="ECO:0000256" key="13">
    <source>
        <dbReference type="ARBA" id="ARBA00026227"/>
    </source>
</evidence>
<dbReference type="PANTHER" id="PTHR12960:SF0">
    <property type="entry name" value="MRNA EXPORT FACTOR GLE1"/>
    <property type="match status" value="1"/>
</dbReference>
<evidence type="ECO:0000256" key="9">
    <source>
        <dbReference type="ARBA" id="ARBA00023054"/>
    </source>
</evidence>
<dbReference type="Proteomes" id="UP001165740">
    <property type="component" value="Chromosome 12"/>
</dbReference>
<dbReference type="GO" id="GO:0000822">
    <property type="term" value="F:inositol hexakisphosphate binding"/>
    <property type="evidence" value="ECO:0007669"/>
    <property type="project" value="TreeGrafter"/>
</dbReference>
<protein>
    <recommendedName>
        <fullName evidence="13">mRNA export factor GLE1</fullName>
    </recommendedName>
    <alternativeName>
        <fullName evidence="15">GLE1 RNA export mediator</fullName>
    </alternativeName>
    <alternativeName>
        <fullName evidence="14">Nucleoporin GLE1</fullName>
    </alternativeName>
</protein>
<dbReference type="AlphaFoldDB" id="A0A9W2YI54"/>
<keyword evidence="7" id="KW-0653">Protein transport</keyword>
<comment type="similarity">
    <text evidence="3">Belongs to the GLE1 family.</text>
</comment>
<dbReference type="PANTHER" id="PTHR12960">
    <property type="entry name" value="GLE-1-RELATED"/>
    <property type="match status" value="1"/>
</dbReference>
<keyword evidence="8" id="KW-0811">Translocation</keyword>
<dbReference type="OMA" id="AYMYKES"/>
<evidence type="ECO:0000256" key="17">
    <source>
        <dbReference type="SAM" id="MobiDB-lite"/>
    </source>
</evidence>
<feature type="region of interest" description="Disordered" evidence="17">
    <location>
        <begin position="35"/>
        <end position="54"/>
    </location>
</feature>
<keyword evidence="4" id="KW-0813">Transport</keyword>
<dbReference type="Gene3D" id="1.25.40.510">
    <property type="entry name" value="GLE1-like"/>
    <property type="match status" value="1"/>
</dbReference>
<evidence type="ECO:0000256" key="14">
    <source>
        <dbReference type="ARBA" id="ARBA00029983"/>
    </source>
</evidence>
<keyword evidence="5" id="KW-0963">Cytoplasm</keyword>
<keyword evidence="11" id="KW-0539">Nucleus</keyword>
<accession>A0A9W2YI54</accession>
<evidence type="ECO:0000313" key="19">
    <source>
        <dbReference type="RefSeq" id="XP_055862403.1"/>
    </source>
</evidence>
<sequence>MKSITDSLKSSFKGRLKYNKNGDLSELMVHLSPPPLSRCHEESPLSKSQTSFNSFDEETTTCDRSFSSDYDSNIHLDNSRQLSDYAFDNKSLSLSCDETEKADLSKEDLRQLSLAKHLNTSQNASSMSPENFFLSTKWNEANAAVDQYRQLKEEGVQLKLSQRKIFMNKHEDFIKAELQKQETELSKRNKDLQSKRHQNLARKVQELQEEGRQQFQKCKEHQEKFKNKLKEIAKGKEELAIEEQKRQQHLQLNSILKTLDSDRKTFVALRDNYGHKDLLPDAVNKDKDLLDRLCSDVVEKMRTVQSAHSVPTEDIDKLQDHITKSQTILQQLKKLIDATDAKVKAEEEKKKEEQKKAAALKKQEEDKKQKEAASDFKVQAFKYTLEEKSVKAKKLSEVEASIKPFIDNPQMKQYRFDLQRAVNTTINAISGISGAHLMDKLKKLHMLLSGQNLEVSGKYISIKNAPEALLFCQNLVAKMLVKKGEEQVTSKHESAFAIAAVVVGLWVNFPIIGELFLAHLYVLCPYVLPYYATRQDGQSNTDYFKSAGYKINEDGSVEEQDKFLRRMSGLMRLYTACMIVNPPNLAGNKHPHGVEHAWMWLARTMNLEPHPDITAAAIYDMLAVTGHYLFKQYKVQFIKLLYVLCKSYFPSLKNISVTSATVGRLEVFLEKSLQTASIPVPEGMLAHDFWSTS</sequence>
<evidence type="ECO:0000256" key="16">
    <source>
        <dbReference type="SAM" id="Coils"/>
    </source>
</evidence>
<evidence type="ECO:0000256" key="15">
    <source>
        <dbReference type="ARBA" id="ARBA00030897"/>
    </source>
</evidence>
<keyword evidence="18" id="KW-1185">Reference proteome</keyword>
<dbReference type="GeneID" id="106078759"/>
<evidence type="ECO:0000256" key="7">
    <source>
        <dbReference type="ARBA" id="ARBA00022927"/>
    </source>
</evidence>
<feature type="coiled-coil region" evidence="16">
    <location>
        <begin position="175"/>
        <end position="238"/>
    </location>
</feature>
<dbReference type="GO" id="GO:0044614">
    <property type="term" value="C:nuclear pore cytoplasmic filaments"/>
    <property type="evidence" value="ECO:0007669"/>
    <property type="project" value="TreeGrafter"/>
</dbReference>
<dbReference type="FunFam" id="1.25.40.510:FF:000001">
    <property type="entry name" value="Nucleoporin GLE1 isoform 1"/>
    <property type="match status" value="1"/>
</dbReference>
<reference evidence="19" key="1">
    <citation type="submission" date="2025-08" db="UniProtKB">
        <authorList>
            <consortium name="RefSeq"/>
        </authorList>
    </citation>
    <scope>IDENTIFICATION</scope>
</reference>
<evidence type="ECO:0000256" key="5">
    <source>
        <dbReference type="ARBA" id="ARBA00022490"/>
    </source>
</evidence>
<evidence type="ECO:0000256" key="4">
    <source>
        <dbReference type="ARBA" id="ARBA00022448"/>
    </source>
</evidence>
<evidence type="ECO:0000256" key="12">
    <source>
        <dbReference type="ARBA" id="ARBA00024680"/>
    </source>
</evidence>
<dbReference type="GO" id="GO:0015031">
    <property type="term" value="P:protein transport"/>
    <property type="evidence" value="ECO:0007669"/>
    <property type="project" value="UniProtKB-KW"/>
</dbReference>
<dbReference type="InterPro" id="IPR012476">
    <property type="entry name" value="GLE1"/>
</dbReference>
<name>A0A9W2YI54_BIOGL</name>
<dbReference type="GO" id="GO:0031369">
    <property type="term" value="F:translation initiation factor binding"/>
    <property type="evidence" value="ECO:0007669"/>
    <property type="project" value="TreeGrafter"/>
</dbReference>
<evidence type="ECO:0000256" key="1">
    <source>
        <dbReference type="ARBA" id="ARBA00004496"/>
    </source>
</evidence>
<evidence type="ECO:0000256" key="11">
    <source>
        <dbReference type="ARBA" id="ARBA00023242"/>
    </source>
</evidence>
<evidence type="ECO:0000313" key="18">
    <source>
        <dbReference type="Proteomes" id="UP001165740"/>
    </source>
</evidence>
<keyword evidence="10" id="KW-0906">Nuclear pore complex</keyword>
<dbReference type="GO" id="GO:0005737">
    <property type="term" value="C:cytoplasm"/>
    <property type="evidence" value="ECO:0007669"/>
    <property type="project" value="UniProtKB-SubCell"/>
</dbReference>
<dbReference type="GO" id="GO:0016973">
    <property type="term" value="P:poly(A)+ mRNA export from nucleus"/>
    <property type="evidence" value="ECO:0007669"/>
    <property type="project" value="InterPro"/>
</dbReference>
<evidence type="ECO:0000256" key="3">
    <source>
        <dbReference type="ARBA" id="ARBA00011056"/>
    </source>
</evidence>
<comment type="subcellular location">
    <subcellularLocation>
        <location evidence="1">Cytoplasm</location>
    </subcellularLocation>
    <subcellularLocation>
        <location evidence="2">Nucleus</location>
        <location evidence="2">Nuclear pore complex</location>
    </subcellularLocation>
</comment>
<dbReference type="GO" id="GO:0005543">
    <property type="term" value="F:phospholipid binding"/>
    <property type="evidence" value="ECO:0007669"/>
    <property type="project" value="TreeGrafter"/>
</dbReference>
<feature type="coiled-coil region" evidence="16">
    <location>
        <begin position="315"/>
        <end position="370"/>
    </location>
</feature>
<evidence type="ECO:0000256" key="10">
    <source>
        <dbReference type="ARBA" id="ARBA00023132"/>
    </source>
</evidence>
<dbReference type="RefSeq" id="XP_055862403.1">
    <property type="nucleotide sequence ID" value="XM_056006428.1"/>
</dbReference>
<feature type="compositionally biased region" description="Polar residues" evidence="17">
    <location>
        <begin position="45"/>
        <end position="54"/>
    </location>
</feature>
<gene>
    <name evidence="19" type="primary">LOC106078759</name>
</gene>
<proteinExistence type="inferred from homology"/>
<organism evidence="18 19">
    <name type="scientific">Biomphalaria glabrata</name>
    <name type="common">Bloodfluke planorb</name>
    <name type="synonym">Freshwater snail</name>
    <dbReference type="NCBI Taxonomy" id="6526"/>
    <lineage>
        <taxon>Eukaryota</taxon>
        <taxon>Metazoa</taxon>
        <taxon>Spiralia</taxon>
        <taxon>Lophotrochozoa</taxon>
        <taxon>Mollusca</taxon>
        <taxon>Gastropoda</taxon>
        <taxon>Heterobranchia</taxon>
        <taxon>Euthyneura</taxon>
        <taxon>Panpulmonata</taxon>
        <taxon>Hygrophila</taxon>
        <taxon>Lymnaeoidea</taxon>
        <taxon>Planorbidae</taxon>
        <taxon>Biomphalaria</taxon>
    </lineage>
</organism>
<dbReference type="OrthoDB" id="420884at2759"/>
<comment type="function">
    <text evidence="12">Required for the export of mRNAs containing poly(A) tails from the nucleus into the cytoplasm. May be involved in the terminal step of the mRNA transport through the nuclear pore complex (NPC).</text>
</comment>
<evidence type="ECO:0000256" key="6">
    <source>
        <dbReference type="ARBA" id="ARBA00022816"/>
    </source>
</evidence>
<evidence type="ECO:0000256" key="8">
    <source>
        <dbReference type="ARBA" id="ARBA00023010"/>
    </source>
</evidence>
<keyword evidence="6" id="KW-0509">mRNA transport</keyword>
<keyword evidence="9 16" id="KW-0175">Coiled coil</keyword>
<dbReference type="Pfam" id="PF07817">
    <property type="entry name" value="GLE1"/>
    <property type="match status" value="1"/>
</dbReference>